<evidence type="ECO:0000256" key="4">
    <source>
        <dbReference type="ARBA" id="ARBA00022723"/>
    </source>
</evidence>
<dbReference type="InterPro" id="IPR039537">
    <property type="entry name" value="Retrotran_Ty1/copia-like"/>
</dbReference>
<proteinExistence type="predicted"/>
<evidence type="ECO:0000256" key="8">
    <source>
        <dbReference type="ARBA" id="ARBA00022884"/>
    </source>
</evidence>
<dbReference type="EMBL" id="AVOT02134782">
    <property type="protein sequence ID" value="MBW0589571.1"/>
    <property type="molecule type" value="Genomic_DNA"/>
</dbReference>
<comment type="catalytic activity">
    <reaction evidence="13">
        <text>DNA(n) + a 2'-deoxyribonucleoside 5'-triphosphate = DNA(n+1) + diphosphate</text>
        <dbReference type="Rhea" id="RHEA:22508"/>
        <dbReference type="Rhea" id="RHEA-COMP:17339"/>
        <dbReference type="Rhea" id="RHEA-COMP:17340"/>
        <dbReference type="ChEBI" id="CHEBI:33019"/>
        <dbReference type="ChEBI" id="CHEBI:61560"/>
        <dbReference type="ChEBI" id="CHEBI:173112"/>
        <dbReference type="EC" id="2.7.7.49"/>
    </reaction>
</comment>
<protein>
    <recommendedName>
        <fullName evidence="15">Integrase catalytic domain-containing protein</fullName>
    </recommendedName>
</protein>
<evidence type="ECO:0000259" key="15">
    <source>
        <dbReference type="PROSITE" id="PS50994"/>
    </source>
</evidence>
<dbReference type="SUPFAM" id="SSF53098">
    <property type="entry name" value="Ribonuclease H-like"/>
    <property type="match status" value="1"/>
</dbReference>
<evidence type="ECO:0000256" key="3">
    <source>
        <dbReference type="ARBA" id="ARBA00022722"/>
    </source>
</evidence>
<keyword evidence="4" id="KW-0479">Metal-binding</keyword>
<accession>A0A9Q3L0J4</accession>
<dbReference type="AlphaFoldDB" id="A0A9Q3L0J4"/>
<dbReference type="PANTHER" id="PTHR42648">
    <property type="entry name" value="TRANSPOSASE, PUTATIVE-RELATED"/>
    <property type="match status" value="1"/>
</dbReference>
<dbReference type="GO" id="GO:0003723">
    <property type="term" value="F:RNA binding"/>
    <property type="evidence" value="ECO:0007669"/>
    <property type="project" value="UniProtKB-KW"/>
</dbReference>
<organism evidence="16 17">
    <name type="scientific">Austropuccinia psidii MF-1</name>
    <dbReference type="NCBI Taxonomy" id="1389203"/>
    <lineage>
        <taxon>Eukaryota</taxon>
        <taxon>Fungi</taxon>
        <taxon>Dikarya</taxon>
        <taxon>Basidiomycota</taxon>
        <taxon>Pucciniomycotina</taxon>
        <taxon>Pucciniomycetes</taxon>
        <taxon>Pucciniales</taxon>
        <taxon>Sphaerophragmiaceae</taxon>
        <taxon>Austropuccinia</taxon>
    </lineage>
</organism>
<dbReference type="GO" id="GO:0046872">
    <property type="term" value="F:metal ion binding"/>
    <property type="evidence" value="ECO:0007669"/>
    <property type="project" value="UniProtKB-KW"/>
</dbReference>
<keyword evidence="8" id="KW-0694">RNA-binding</keyword>
<evidence type="ECO:0000313" key="16">
    <source>
        <dbReference type="EMBL" id="MBW0589571.1"/>
    </source>
</evidence>
<dbReference type="Proteomes" id="UP000765509">
    <property type="component" value="Unassembled WGS sequence"/>
</dbReference>
<evidence type="ECO:0000256" key="11">
    <source>
        <dbReference type="ARBA" id="ARBA00022932"/>
    </source>
</evidence>
<evidence type="ECO:0000313" key="17">
    <source>
        <dbReference type="Proteomes" id="UP000765509"/>
    </source>
</evidence>
<evidence type="ECO:0000256" key="9">
    <source>
        <dbReference type="ARBA" id="ARBA00022908"/>
    </source>
</evidence>
<keyword evidence="5" id="KW-0255">Endonuclease</keyword>
<keyword evidence="7" id="KW-0460">Magnesium</keyword>
<feature type="domain" description="Integrase catalytic" evidence="15">
    <location>
        <begin position="1"/>
        <end position="103"/>
    </location>
</feature>
<dbReference type="GO" id="GO:0006310">
    <property type="term" value="P:DNA recombination"/>
    <property type="evidence" value="ECO:0007669"/>
    <property type="project" value="UniProtKB-KW"/>
</dbReference>
<gene>
    <name evidence="16" type="ORF">O181_129286</name>
</gene>
<dbReference type="GO" id="GO:0016787">
    <property type="term" value="F:hydrolase activity"/>
    <property type="evidence" value="ECO:0007669"/>
    <property type="project" value="UniProtKB-KW"/>
</dbReference>
<reference evidence="16" key="1">
    <citation type="submission" date="2021-03" db="EMBL/GenBank/DDBJ databases">
        <title>Draft genome sequence of rust myrtle Austropuccinia psidii MF-1, a brazilian biotype.</title>
        <authorList>
            <person name="Quecine M.C."/>
            <person name="Pachon D.M.R."/>
            <person name="Bonatelli M.L."/>
            <person name="Correr F.H."/>
            <person name="Franceschini L.M."/>
            <person name="Leite T.F."/>
            <person name="Margarido G.R.A."/>
            <person name="Almeida C.A."/>
            <person name="Ferrarezi J.A."/>
            <person name="Labate C.A."/>
        </authorList>
    </citation>
    <scope>NUCLEOTIDE SEQUENCE</scope>
    <source>
        <strain evidence="16">MF-1</strain>
    </source>
</reference>
<dbReference type="GO" id="GO:0032196">
    <property type="term" value="P:transposition"/>
    <property type="evidence" value="ECO:0007669"/>
    <property type="project" value="UniProtKB-KW"/>
</dbReference>
<dbReference type="GO" id="GO:0003964">
    <property type="term" value="F:RNA-directed DNA polymerase activity"/>
    <property type="evidence" value="ECO:0007669"/>
    <property type="project" value="UniProtKB-KW"/>
</dbReference>
<dbReference type="OrthoDB" id="2640446at2759"/>
<dbReference type="GO" id="GO:0015074">
    <property type="term" value="P:DNA integration"/>
    <property type="evidence" value="ECO:0007669"/>
    <property type="project" value="UniProtKB-KW"/>
</dbReference>
<dbReference type="GO" id="GO:0003887">
    <property type="term" value="F:DNA-directed DNA polymerase activity"/>
    <property type="evidence" value="ECO:0007669"/>
    <property type="project" value="UniProtKB-KW"/>
</dbReference>
<keyword evidence="9" id="KW-0229">DNA integration</keyword>
<comment type="caution">
    <text evidence="16">The sequence shown here is derived from an EMBL/GenBank/DDBJ whole genome shotgun (WGS) entry which is preliminary data.</text>
</comment>
<name>A0A9Q3L0J4_9BASI</name>
<dbReference type="InterPro" id="IPR001584">
    <property type="entry name" value="Integrase_cat-core"/>
</dbReference>
<keyword evidence="1" id="KW-0815">Transposition</keyword>
<keyword evidence="17" id="KW-1185">Reference proteome</keyword>
<keyword evidence="6" id="KW-0378">Hydrolase</keyword>
<evidence type="ECO:0000256" key="10">
    <source>
        <dbReference type="ARBA" id="ARBA00022918"/>
    </source>
</evidence>
<dbReference type="GO" id="GO:0005634">
    <property type="term" value="C:nucleus"/>
    <property type="evidence" value="ECO:0007669"/>
    <property type="project" value="UniProtKB-ARBA"/>
</dbReference>
<dbReference type="PANTHER" id="PTHR42648:SF11">
    <property type="entry name" value="TRANSPOSON TY4-P GAG-POL POLYPROTEIN"/>
    <property type="match status" value="1"/>
</dbReference>
<keyword evidence="11" id="KW-0808">Transferase</keyword>
<sequence length="103" mass="11496">MYSFVAPLRSCSDFPSVLRDWIELLCAQCNNYPKTLQTDNAKEFISASFCQYISSNGIIITPSLPYSPQENGEAERLNCTLGDMACSMFLESNLSTNFGFILT</sequence>
<keyword evidence="10" id="KW-0695">RNA-directed DNA polymerase</keyword>
<keyword evidence="2" id="KW-0548">Nucleotidyltransferase</keyword>
<dbReference type="InterPro" id="IPR036397">
    <property type="entry name" value="RNaseH_sf"/>
</dbReference>
<keyword evidence="3" id="KW-0540">Nuclease</keyword>
<evidence type="ECO:0000256" key="6">
    <source>
        <dbReference type="ARBA" id="ARBA00022801"/>
    </source>
</evidence>
<evidence type="ECO:0000256" key="1">
    <source>
        <dbReference type="ARBA" id="ARBA00022578"/>
    </source>
</evidence>
<comment type="catalytic activity">
    <reaction evidence="14">
        <text>DNA(n) + a 2'-deoxyribonucleoside 5'-triphosphate = DNA(n+1) + diphosphate</text>
        <dbReference type="Rhea" id="RHEA:22508"/>
        <dbReference type="Rhea" id="RHEA-COMP:17339"/>
        <dbReference type="Rhea" id="RHEA-COMP:17340"/>
        <dbReference type="ChEBI" id="CHEBI:33019"/>
        <dbReference type="ChEBI" id="CHEBI:61560"/>
        <dbReference type="ChEBI" id="CHEBI:173112"/>
        <dbReference type="EC" id="2.7.7.7"/>
    </reaction>
</comment>
<dbReference type="Gene3D" id="3.30.420.10">
    <property type="entry name" value="Ribonuclease H-like superfamily/Ribonuclease H"/>
    <property type="match status" value="1"/>
</dbReference>
<dbReference type="GO" id="GO:0004519">
    <property type="term" value="F:endonuclease activity"/>
    <property type="evidence" value="ECO:0007669"/>
    <property type="project" value="UniProtKB-KW"/>
</dbReference>
<evidence type="ECO:0000256" key="7">
    <source>
        <dbReference type="ARBA" id="ARBA00022842"/>
    </source>
</evidence>
<evidence type="ECO:0000256" key="13">
    <source>
        <dbReference type="ARBA" id="ARBA00048173"/>
    </source>
</evidence>
<keyword evidence="12" id="KW-0233">DNA recombination</keyword>
<dbReference type="PROSITE" id="PS50994">
    <property type="entry name" value="INTEGRASE"/>
    <property type="match status" value="1"/>
</dbReference>
<evidence type="ECO:0000256" key="14">
    <source>
        <dbReference type="ARBA" id="ARBA00049244"/>
    </source>
</evidence>
<keyword evidence="11" id="KW-0239">DNA-directed DNA polymerase</keyword>
<dbReference type="InterPro" id="IPR012337">
    <property type="entry name" value="RNaseH-like_sf"/>
</dbReference>
<evidence type="ECO:0000256" key="5">
    <source>
        <dbReference type="ARBA" id="ARBA00022759"/>
    </source>
</evidence>
<evidence type="ECO:0000256" key="12">
    <source>
        <dbReference type="ARBA" id="ARBA00023172"/>
    </source>
</evidence>
<evidence type="ECO:0000256" key="2">
    <source>
        <dbReference type="ARBA" id="ARBA00022695"/>
    </source>
</evidence>